<keyword evidence="2" id="KW-1185">Reference proteome</keyword>
<name>A0ACC1DK71_9NEOP</name>
<reference evidence="1 2" key="1">
    <citation type="journal article" date="2021" name="Front. Genet.">
        <title>Chromosome-Level Genome Assembly Reveals Significant Gene Expansion in the Toll and IMD Signaling Pathways of Dendrolimus kikuchii.</title>
        <authorList>
            <person name="Zhou J."/>
            <person name="Wu P."/>
            <person name="Xiong Z."/>
            <person name="Liu N."/>
            <person name="Zhao N."/>
            <person name="Ji M."/>
            <person name="Qiu Y."/>
            <person name="Yang B."/>
        </authorList>
    </citation>
    <scope>NUCLEOTIDE SEQUENCE [LARGE SCALE GENOMIC DNA]</scope>
    <source>
        <strain evidence="1">Ann1</strain>
    </source>
</reference>
<protein>
    <submittedName>
        <fullName evidence="1">Uncharacterized protein</fullName>
    </submittedName>
</protein>
<evidence type="ECO:0000313" key="1">
    <source>
        <dbReference type="EMBL" id="KAJ0184195.1"/>
    </source>
</evidence>
<dbReference type="EMBL" id="CM034387">
    <property type="protein sequence ID" value="KAJ0184195.1"/>
    <property type="molecule type" value="Genomic_DNA"/>
</dbReference>
<comment type="caution">
    <text evidence="1">The sequence shown here is derived from an EMBL/GenBank/DDBJ whole genome shotgun (WGS) entry which is preliminary data.</text>
</comment>
<sequence>MLLRRFLVIPTLLTFFTLNVSGQYFDLIQGLQALIQPYQSTNQYFGQTTRRPHTKDKKHHDTSGIVFQDVTTKKPRTTTSRLRKTTTKNINTDADRNIGRNQNFESTTQHLNNKYNQDDNNTNLKRIQNYNPSAITFIDDQDRRIGTNLADKSRFTTNSYDHNSRGSTNENKKNVNNQFTRPQKVVNPNFDSRPQKQQISQNKNQGSNFDSTTRKNFGFTTKKAPIQYQTPQSNLNSYTTKRPGYDTNKQDYNTNNQVFNTNNQGSNINNQGFNTNNQGFNTNNQFNNNAYTTLNPLLHHPGVKPANVNENQPPITNSPVTDSLFSFPGSESNSEDGPETPSEIGPNEEDMSESEKRRYIELAEEVCNEYKANTVKKVVALPLVPLHDGVAVNVSDCVPVNIPLILGGVPSKIEEFPHMALVGWKLFRGGYSWKCGGSLLSDQYVLTAGHCAYQEKDNNAISGPPHAVQLGASDMDDPRATVIQIALVVMHPKYKRRRVYHDVALIKLSRTVSFSEVIRPTCLGRAPGPDEYIIATGWGRTEFGGALSRELRSVSLPIWRIEDCRRVWGTSLKLPNGPSNDDQLCAGEKGMDTCQGDSGGPVQVQDGCNWRVVAVTSYGRSCGAPQTPALYAKIPIPFVMAQVFGDRIRSQNRNSQSNSGSTSYDSYQNDGNRFNYEQPNYSNQRSYDNQPNYNQNQQAVNRNIQNYNQNQQSYDRYTPNYSSNQQNYNRGQPNYDNQENINRYQPVYNQYEPKPTFNGNSDYGTVSVDYNNNPSNYDRNQNNYNQPSPWWVV</sequence>
<gene>
    <name evidence="1" type="ORF">K1T71_000618</name>
</gene>
<accession>A0ACC1DK71</accession>
<proteinExistence type="predicted"/>
<dbReference type="Proteomes" id="UP000824533">
    <property type="component" value="Linkage Group LG01"/>
</dbReference>
<organism evidence="1 2">
    <name type="scientific">Dendrolimus kikuchii</name>
    <dbReference type="NCBI Taxonomy" id="765133"/>
    <lineage>
        <taxon>Eukaryota</taxon>
        <taxon>Metazoa</taxon>
        <taxon>Ecdysozoa</taxon>
        <taxon>Arthropoda</taxon>
        <taxon>Hexapoda</taxon>
        <taxon>Insecta</taxon>
        <taxon>Pterygota</taxon>
        <taxon>Neoptera</taxon>
        <taxon>Endopterygota</taxon>
        <taxon>Lepidoptera</taxon>
        <taxon>Glossata</taxon>
        <taxon>Ditrysia</taxon>
        <taxon>Bombycoidea</taxon>
        <taxon>Lasiocampidae</taxon>
        <taxon>Dendrolimus</taxon>
    </lineage>
</organism>
<evidence type="ECO:0000313" key="2">
    <source>
        <dbReference type="Proteomes" id="UP000824533"/>
    </source>
</evidence>